<feature type="region of interest" description="Disordered" evidence="2">
    <location>
        <begin position="548"/>
        <end position="618"/>
    </location>
</feature>
<dbReference type="GO" id="GO:0031578">
    <property type="term" value="P:mitotic spindle orientation checkpoint signaling"/>
    <property type="evidence" value="ECO:0007669"/>
    <property type="project" value="TreeGrafter"/>
</dbReference>
<feature type="region of interest" description="Disordered" evidence="2">
    <location>
        <begin position="155"/>
        <end position="180"/>
    </location>
</feature>
<feature type="compositionally biased region" description="Polar residues" evidence="2">
    <location>
        <begin position="602"/>
        <end position="617"/>
    </location>
</feature>
<feature type="compositionally biased region" description="Polar residues" evidence="2">
    <location>
        <begin position="1333"/>
        <end position="1342"/>
    </location>
</feature>
<evidence type="ECO:0000256" key="2">
    <source>
        <dbReference type="SAM" id="MobiDB-lite"/>
    </source>
</evidence>
<dbReference type="GO" id="GO:0005938">
    <property type="term" value="C:cell cortex"/>
    <property type="evidence" value="ECO:0007669"/>
    <property type="project" value="TreeGrafter"/>
</dbReference>
<feature type="region of interest" description="Disordered" evidence="2">
    <location>
        <begin position="37"/>
        <end position="80"/>
    </location>
</feature>
<feature type="compositionally biased region" description="Polar residues" evidence="2">
    <location>
        <begin position="548"/>
        <end position="573"/>
    </location>
</feature>
<dbReference type="GO" id="GO:0005816">
    <property type="term" value="C:spindle pole body"/>
    <property type="evidence" value="ECO:0007669"/>
    <property type="project" value="TreeGrafter"/>
</dbReference>
<dbReference type="GO" id="GO:0030473">
    <property type="term" value="P:nuclear migration along microtubule"/>
    <property type="evidence" value="ECO:0007669"/>
    <property type="project" value="TreeGrafter"/>
</dbReference>
<keyword evidence="1" id="KW-0175">Coiled coil</keyword>
<dbReference type="PANTHER" id="PTHR37271:SF1">
    <property type="entry name" value="KARYOGAMY PROTEIN KAR9"/>
    <property type="match status" value="1"/>
</dbReference>
<feature type="compositionally biased region" description="Basic and acidic residues" evidence="2">
    <location>
        <begin position="739"/>
        <end position="750"/>
    </location>
</feature>
<feature type="region of interest" description="Disordered" evidence="2">
    <location>
        <begin position="1"/>
        <end position="24"/>
    </location>
</feature>
<feature type="coiled-coil region" evidence="1">
    <location>
        <begin position="1100"/>
        <end position="1127"/>
    </location>
</feature>
<feature type="compositionally biased region" description="Polar residues" evidence="2">
    <location>
        <begin position="1389"/>
        <end position="1407"/>
    </location>
</feature>
<protein>
    <submittedName>
        <fullName evidence="3">KAR9-domain-containing protein</fullName>
    </submittedName>
</protein>
<feature type="region of interest" description="Disordered" evidence="2">
    <location>
        <begin position="1278"/>
        <end position="1555"/>
    </location>
</feature>
<feature type="compositionally biased region" description="Low complexity" evidence="2">
    <location>
        <begin position="37"/>
        <end position="61"/>
    </location>
</feature>
<feature type="compositionally biased region" description="Polar residues" evidence="2">
    <location>
        <begin position="1492"/>
        <end position="1504"/>
    </location>
</feature>
<sequence length="1555" mass="171325">MTDDALASPTVERPSSPSPWVSPSLAIGACPPLDRSISTASSVSSVSGRSSSSRLSDSGLPGRRRGYMRPEGTKFADSARHRESVQNLGTIAHLQYYFARTGLLDGKGAQLAKARKSGGGSGSESPSGAVESMSPLTMLSDRDAAFDRSELLLGDSQSGDGLVESPIDQEDGSSSWGDYQEPMMLPPTVSTYKNTPVYVPPPPDMVVLRRELREAMEDALQLLKELDKASGGDKDGATAGAAVETETQGWYEIQGLHFLDIVTLAIRAAKNYYTAHEQPQRLYSIKSERQIRKELYEVLDILKRIATRNFAGGIKPSEREAILTWASGIGRLLDTEEERERVEIEQREKWRWREGNWSGKERDRELLFLRSFDPDSEELPDWTEPTEGAELPTPFLNSLQNGLRLVHLHNALVKKSRRQFEEIKHYHTDTAKPYRCADNLRYWIKAAQLRWDVKLDLLDVDVMAVVHGDDAAAWRKFDEAVLKWCKGVREEIITEWQEHRKASQSKTPTLRTSTTLFDRNDYRLPIPGGLPVRCATLLLSPTSSFTYPFTPVPQQSPRSPMTGSPDSTHLLSPNTPPRPTTAPSISDANQAKPAVRPHSHIGSLTTSPPARTPTTLNEPALDGLFVSRKASPGLLARMKLLNQQKSRVVSSPIFGQDKIGKIPESQLRELDILHNRDGSIRIQRLGRAWTGIGPNPQPAMDQDPSPGFDSDHSSVISTSDRVVPSDSEQDDTPDTLGEDTQKYRLPDITKTKSLSQSITETQSIAETQNNSEQDEPGPTPPPKDTPVTQAQSLDGTETEEQIDVASYFTRRSHIARAASIYTLSRVSFTNQIQQLTSISLPPAASLSSSISAIPTSTAAGRALHDAAGQIRLWMTKASEVLNGLDAEDDVEWAAAAGREGLAEVDIAIGRFESLVNVYITAIEELQSRSDIASLPAKALQGLMAQMDEVVRDWNKIKKTLKEIKSQVEIAMEWEELWNVVLGEIGLEIENLSRLVFEMEERRHRAITESVSESAEKFDIAELETIVEETPRQIKTSNRFSLPPTFSVSSPISPIPQMEQESSKLLALFARMQPLRASLDFLPMRLASFQNRGIKVFPTACDDLNRRKEILEAQEKQLEADADALRQELGEDKWVHSFRQAGSKALAMWTSLTKSVQKVRQAIDEQDDEKLASRISAYNDKKEHYPPSMRRVLELIDIEMRNRSTVNGEILRIQQDVRQKVTESEREIQEIDSVLDYFHSNKALRDSVSTVFSGRTEMSGSAIDTPGSSPASSVILMSRKGSENGPQTPNAGRKSRQGSTASSAKSVPSNRRYSSLPTSVSGSMSISPSRGSSHTPSVHSNTSRSDRSDGTKPRWNASVNMNDTVVGHNFKPLSATTPSPHRKSSAMLRSMSTQSAIPVRSPLSQSTASPPPSKAPRPTSTTPSQRPSASKRTSFIQAPSTPSRVSAPRTSSASKLSASVTQSGRRVSPMPEEHDENDTVEESPTTRPKLARPSSSMNGRRSSLLPQPKTRPISERVVSTGGRESRVGGAGRESRVGGRMSSMGNNAGEDRPRWKG</sequence>
<dbReference type="GO" id="GO:0043332">
    <property type="term" value="C:mating projection tip"/>
    <property type="evidence" value="ECO:0007669"/>
    <property type="project" value="TreeGrafter"/>
</dbReference>
<dbReference type="InterPro" id="IPR036872">
    <property type="entry name" value="CH_dom_sf"/>
</dbReference>
<feature type="compositionally biased region" description="Polar residues" evidence="2">
    <location>
        <begin position="751"/>
        <end position="771"/>
    </location>
</feature>
<dbReference type="Pfam" id="PF08580">
    <property type="entry name" value="KAR9"/>
    <property type="match status" value="1"/>
</dbReference>
<keyword evidence="4" id="KW-1185">Reference proteome</keyword>
<accession>A0A6A6QX14</accession>
<feature type="compositionally biased region" description="Polar residues" evidence="2">
    <location>
        <begin position="1296"/>
        <end position="1317"/>
    </location>
</feature>
<reference evidence="3" key="1">
    <citation type="journal article" date="2020" name="Stud. Mycol.">
        <title>101 Dothideomycetes genomes: a test case for predicting lifestyles and emergence of pathogens.</title>
        <authorList>
            <person name="Haridas S."/>
            <person name="Albert R."/>
            <person name="Binder M."/>
            <person name="Bloem J."/>
            <person name="Labutti K."/>
            <person name="Salamov A."/>
            <person name="Andreopoulos B."/>
            <person name="Baker S."/>
            <person name="Barry K."/>
            <person name="Bills G."/>
            <person name="Bluhm B."/>
            <person name="Cannon C."/>
            <person name="Castanera R."/>
            <person name="Culley D."/>
            <person name="Daum C."/>
            <person name="Ezra D."/>
            <person name="Gonzalez J."/>
            <person name="Henrissat B."/>
            <person name="Kuo A."/>
            <person name="Liang C."/>
            <person name="Lipzen A."/>
            <person name="Lutzoni F."/>
            <person name="Magnuson J."/>
            <person name="Mondo S."/>
            <person name="Nolan M."/>
            <person name="Ohm R."/>
            <person name="Pangilinan J."/>
            <person name="Park H.-J."/>
            <person name="Ramirez L."/>
            <person name="Alfaro M."/>
            <person name="Sun H."/>
            <person name="Tritt A."/>
            <person name="Yoshinaga Y."/>
            <person name="Zwiers L.-H."/>
            <person name="Turgeon B."/>
            <person name="Goodwin S."/>
            <person name="Spatafora J."/>
            <person name="Crous P."/>
            <person name="Grigoriev I."/>
        </authorList>
    </citation>
    <scope>NUCLEOTIDE SEQUENCE</scope>
    <source>
        <strain evidence="3">CBS 269.34</strain>
    </source>
</reference>
<feature type="compositionally biased region" description="Basic and acidic residues" evidence="2">
    <location>
        <begin position="71"/>
        <end position="80"/>
    </location>
</feature>
<dbReference type="OrthoDB" id="5559380at2759"/>
<evidence type="ECO:0000256" key="1">
    <source>
        <dbReference type="SAM" id="Coils"/>
    </source>
</evidence>
<dbReference type="PANTHER" id="PTHR37271">
    <property type="entry name" value="KARYOGAMY PROTEIN KAR9"/>
    <property type="match status" value="1"/>
</dbReference>
<feature type="compositionally biased region" description="Acidic residues" evidence="2">
    <location>
        <begin position="727"/>
        <end position="737"/>
    </location>
</feature>
<name>A0A6A6QX14_9PEZI</name>
<evidence type="ECO:0000313" key="3">
    <source>
        <dbReference type="EMBL" id="KAF2495567.1"/>
    </source>
</evidence>
<gene>
    <name evidence="3" type="ORF">BU16DRAFT_550259</name>
</gene>
<feature type="region of interest" description="Disordered" evidence="2">
    <location>
        <begin position="689"/>
        <end position="799"/>
    </location>
</feature>
<evidence type="ECO:0000313" key="4">
    <source>
        <dbReference type="Proteomes" id="UP000799750"/>
    </source>
</evidence>
<dbReference type="EMBL" id="MU004189">
    <property type="protein sequence ID" value="KAF2495567.1"/>
    <property type="molecule type" value="Genomic_DNA"/>
</dbReference>
<feature type="compositionally biased region" description="Low complexity" evidence="2">
    <location>
        <begin position="14"/>
        <end position="24"/>
    </location>
</feature>
<dbReference type="GO" id="GO:0051293">
    <property type="term" value="P:establishment of spindle localization"/>
    <property type="evidence" value="ECO:0007669"/>
    <property type="project" value="TreeGrafter"/>
</dbReference>
<dbReference type="InterPro" id="IPR013889">
    <property type="entry name" value="Karyogamy_KAR9"/>
</dbReference>
<organism evidence="3 4">
    <name type="scientific">Lophium mytilinum</name>
    <dbReference type="NCBI Taxonomy" id="390894"/>
    <lineage>
        <taxon>Eukaryota</taxon>
        <taxon>Fungi</taxon>
        <taxon>Dikarya</taxon>
        <taxon>Ascomycota</taxon>
        <taxon>Pezizomycotina</taxon>
        <taxon>Dothideomycetes</taxon>
        <taxon>Pleosporomycetidae</taxon>
        <taxon>Mytilinidiales</taxon>
        <taxon>Mytilinidiaceae</taxon>
        <taxon>Lophium</taxon>
    </lineage>
</organism>
<dbReference type="Proteomes" id="UP000799750">
    <property type="component" value="Unassembled WGS sequence"/>
</dbReference>
<feature type="compositionally biased region" description="Low complexity" evidence="2">
    <location>
        <begin position="1318"/>
        <end position="1332"/>
    </location>
</feature>
<feature type="compositionally biased region" description="Low complexity" evidence="2">
    <location>
        <begin position="1415"/>
        <end position="1429"/>
    </location>
</feature>
<proteinExistence type="predicted"/>
<feature type="compositionally biased region" description="Polar residues" evidence="2">
    <location>
        <begin position="1430"/>
        <end position="1464"/>
    </location>
</feature>
<dbReference type="SUPFAM" id="SSF47576">
    <property type="entry name" value="Calponin-homology domain, CH-domain"/>
    <property type="match status" value="1"/>
</dbReference>
<feature type="region of interest" description="Disordered" evidence="2">
    <location>
        <begin position="113"/>
        <end position="132"/>
    </location>
</feature>